<dbReference type="Proteomes" id="UP000312784">
    <property type="component" value="Unassembled WGS sequence"/>
</dbReference>
<gene>
    <name evidence="1" type="ORF">FIC94_04030</name>
</gene>
<evidence type="ECO:0000313" key="2">
    <source>
        <dbReference type="Proteomes" id="UP000312784"/>
    </source>
</evidence>
<organism evidence="1 2">
    <name type="scientific">Ochrobactrum teleogrylli</name>
    <dbReference type="NCBI Taxonomy" id="2479765"/>
    <lineage>
        <taxon>Bacteria</taxon>
        <taxon>Pseudomonadati</taxon>
        <taxon>Pseudomonadota</taxon>
        <taxon>Alphaproteobacteria</taxon>
        <taxon>Hyphomicrobiales</taxon>
        <taxon>Brucellaceae</taxon>
        <taxon>Brucella/Ochrobactrum group</taxon>
        <taxon>Ochrobactrum</taxon>
    </lineage>
</organism>
<comment type="caution">
    <text evidence="1">The sequence shown here is derived from an EMBL/GenBank/DDBJ whole genome shotgun (WGS) entry which is preliminary data.</text>
</comment>
<sequence length="121" mass="13476">MSRLVVVWPKLASTASWRFLTFAQSSSETILRSGTSLTTHSLLSFIRGSRFTAHIKRAADDVKRALENEPQTMAVVEQVRIANFGNLFDELGDSDAESFLYALSTVEAFSEVFNVTFYAMA</sequence>
<name>A0ABY2YB54_9HYPH</name>
<dbReference type="EMBL" id="VEWL01000001">
    <property type="protein sequence ID" value="TNV18781.1"/>
    <property type="molecule type" value="Genomic_DNA"/>
</dbReference>
<proteinExistence type="predicted"/>
<evidence type="ECO:0000313" key="1">
    <source>
        <dbReference type="EMBL" id="TNV18781.1"/>
    </source>
</evidence>
<keyword evidence="2" id="KW-1185">Reference proteome</keyword>
<reference evidence="1 2" key="1">
    <citation type="submission" date="2019-06" db="EMBL/GenBank/DDBJ databases">
        <title>Ochrobactrum cricket sp.nov., isolated from the insect Teleogryllus occipitalis living in deserted cropland.</title>
        <authorList>
            <person name="Hu M."/>
        </authorList>
    </citation>
    <scope>NUCLEOTIDE SEQUENCE [LARGE SCALE GENOMIC DNA]</scope>
    <source>
        <strain evidence="1 2">LCB8</strain>
    </source>
</reference>
<protein>
    <submittedName>
        <fullName evidence="1">Uncharacterized protein</fullName>
    </submittedName>
</protein>
<accession>A0ABY2YB54</accession>